<evidence type="ECO:0000313" key="1">
    <source>
        <dbReference type="EMBL" id="KUH35563.1"/>
    </source>
</evidence>
<sequence length="139" mass="15208">MAWDEWEQAKRDAATRMRLNQLPPDARGTASVNADLVVHDQVLGALGDLARQLRDRVARDGDHARTATADAALELTADGLGLGRALHALHDAWTTKLGTLKDACAHISNHLDHSRSVHAEDDHKIATDMPVSRIWDAIK</sequence>
<dbReference type="OrthoDB" id="4313158at2"/>
<dbReference type="AlphaFoldDB" id="A0A100Y0U9"/>
<dbReference type="EMBL" id="LNSV01000129">
    <property type="protein sequence ID" value="KUH35563.1"/>
    <property type="molecule type" value="Genomic_DNA"/>
</dbReference>
<dbReference type="RefSeq" id="WP_058945151.1">
    <property type="nucleotide sequence ID" value="NZ_LNSV01000129.1"/>
</dbReference>
<name>A0A100Y0U9_9ACTN</name>
<protein>
    <recommendedName>
        <fullName evidence="3">AG1 protein</fullName>
    </recommendedName>
</protein>
<comment type="caution">
    <text evidence="1">The sequence shown here is derived from an EMBL/GenBank/DDBJ whole genome shotgun (WGS) entry which is preliminary data.</text>
</comment>
<reference evidence="1 2" key="1">
    <citation type="submission" date="2015-11" db="EMBL/GenBank/DDBJ databases">
        <title>Genome-wide analysis reveals the secondary metabolome in Streptomyces kanasensis ZX01.</title>
        <authorList>
            <person name="Zhang G."/>
            <person name="Han L."/>
            <person name="Feng J."/>
            <person name="Zhang X."/>
        </authorList>
    </citation>
    <scope>NUCLEOTIDE SEQUENCE [LARGE SCALE GENOMIC DNA]</scope>
    <source>
        <strain evidence="1 2">ZX01</strain>
    </source>
</reference>
<dbReference type="Proteomes" id="UP000054011">
    <property type="component" value="Unassembled WGS sequence"/>
</dbReference>
<evidence type="ECO:0008006" key="3">
    <source>
        <dbReference type="Google" id="ProtNLM"/>
    </source>
</evidence>
<gene>
    <name evidence="1" type="ORF">ATE80_28510</name>
</gene>
<accession>A0A100Y0U9</accession>
<proteinExistence type="predicted"/>
<organism evidence="1 2">
    <name type="scientific">Streptomyces kanasensis</name>
    <dbReference type="NCBI Taxonomy" id="936756"/>
    <lineage>
        <taxon>Bacteria</taxon>
        <taxon>Bacillati</taxon>
        <taxon>Actinomycetota</taxon>
        <taxon>Actinomycetes</taxon>
        <taxon>Kitasatosporales</taxon>
        <taxon>Streptomycetaceae</taxon>
        <taxon>Streptomyces</taxon>
    </lineage>
</organism>
<evidence type="ECO:0000313" key="2">
    <source>
        <dbReference type="Proteomes" id="UP000054011"/>
    </source>
</evidence>
<keyword evidence="2" id="KW-1185">Reference proteome</keyword>
<dbReference type="STRING" id="936756.ATE80_28510"/>